<evidence type="ECO:0000313" key="3">
    <source>
        <dbReference type="Proteomes" id="UP000199258"/>
    </source>
</evidence>
<dbReference type="InterPro" id="IPR023606">
    <property type="entry name" value="CoA-Trfase_III_dom_1_sf"/>
</dbReference>
<keyword evidence="3" id="KW-1185">Reference proteome</keyword>
<dbReference type="EMBL" id="FNDT01000006">
    <property type="protein sequence ID" value="SDI09574.1"/>
    <property type="molecule type" value="Genomic_DNA"/>
</dbReference>
<dbReference type="PANTHER" id="PTHR48207">
    <property type="entry name" value="SUCCINATE--HYDROXYMETHYLGLUTARATE COA-TRANSFERASE"/>
    <property type="match status" value="1"/>
</dbReference>
<protein>
    <submittedName>
        <fullName evidence="2">Crotonobetainyl-CoA:carnitine CoA-transferase CaiB</fullName>
    </submittedName>
</protein>
<accession>A0A1G8HSH3</accession>
<evidence type="ECO:0000256" key="1">
    <source>
        <dbReference type="ARBA" id="ARBA00022679"/>
    </source>
</evidence>
<dbReference type="AlphaFoldDB" id="A0A1G8HSH3"/>
<dbReference type="InterPro" id="IPR050483">
    <property type="entry name" value="CoA-transferase_III_domain"/>
</dbReference>
<keyword evidence="1 2" id="KW-0808">Transferase</keyword>
<evidence type="ECO:0000313" key="2">
    <source>
        <dbReference type="EMBL" id="SDI09574.1"/>
    </source>
</evidence>
<dbReference type="PANTHER" id="PTHR48207:SF3">
    <property type="entry name" value="SUCCINATE--HYDROXYMETHYLGLUTARATE COA-TRANSFERASE"/>
    <property type="match status" value="1"/>
</dbReference>
<dbReference type="GO" id="GO:0008410">
    <property type="term" value="F:CoA-transferase activity"/>
    <property type="evidence" value="ECO:0007669"/>
    <property type="project" value="TreeGrafter"/>
</dbReference>
<dbReference type="STRING" id="335973.SAMN04488693_10610"/>
<sequence length="389" mass="42236">MTERTLPLAGITVVSLEQAVAAPFATRQLADLGARVIKIERDSGDFARGYDTKVNGMASYFVWLNRSKESVVLDLKSDHGLAVLRALTSTADVLVQNLAPGAVERLGLGPDEALALNPRLIHTSISGYGRGGPYEQKKAYDLLVQCEAGMLSVTGTPEAPAKVGVSIADICAGSYAYSGILAALIQRSVSGRGDVLEISMLEALGEWMAQPYFYAEYGGEPPRRSGAEHASIAPYGPFATADGTVFFGIQNEREWTVFCTDVLQHPDVSTNPRFAGNALRVENRPELHRRINEVLESLPASEVLRRLDAAGIANAKLRDMKDFSQHPQLEERNRWRMVDSPAGPLRSLIPPVTSREYGFQLGPVPGIGQHTERVLAQLGMTEPRVQLDG</sequence>
<organism evidence="2 3">
    <name type="scientific">Arthrobacter subterraneus</name>
    <dbReference type="NCBI Taxonomy" id="335973"/>
    <lineage>
        <taxon>Bacteria</taxon>
        <taxon>Bacillati</taxon>
        <taxon>Actinomycetota</taxon>
        <taxon>Actinomycetes</taxon>
        <taxon>Micrococcales</taxon>
        <taxon>Micrococcaceae</taxon>
        <taxon>Arthrobacter</taxon>
    </lineage>
</organism>
<dbReference type="SUPFAM" id="SSF89796">
    <property type="entry name" value="CoA-transferase family III (CaiB/BaiF)"/>
    <property type="match status" value="1"/>
</dbReference>
<gene>
    <name evidence="2" type="ORF">SAMN04488693_10610</name>
</gene>
<reference evidence="2 3" key="1">
    <citation type="submission" date="2016-10" db="EMBL/GenBank/DDBJ databases">
        <authorList>
            <person name="de Groot N.N."/>
        </authorList>
    </citation>
    <scope>NUCLEOTIDE SEQUENCE [LARGE SCALE GENOMIC DNA]</scope>
    <source>
        <strain evidence="2 3">NP_1H</strain>
    </source>
</reference>
<dbReference type="InterPro" id="IPR003673">
    <property type="entry name" value="CoA-Trfase_fam_III"/>
</dbReference>
<dbReference type="InterPro" id="IPR044855">
    <property type="entry name" value="CoA-Trfase_III_dom3_sf"/>
</dbReference>
<dbReference type="Pfam" id="PF02515">
    <property type="entry name" value="CoA_transf_3"/>
    <property type="match status" value="1"/>
</dbReference>
<dbReference type="Gene3D" id="3.30.1540.10">
    <property type="entry name" value="formyl-coa transferase, domain 3"/>
    <property type="match status" value="1"/>
</dbReference>
<name>A0A1G8HSH3_9MICC</name>
<dbReference type="Gene3D" id="3.40.50.10540">
    <property type="entry name" value="Crotonobetainyl-coa:carnitine coa-transferase, domain 1"/>
    <property type="match status" value="1"/>
</dbReference>
<proteinExistence type="predicted"/>
<dbReference type="RefSeq" id="WP_281241696.1">
    <property type="nucleotide sequence ID" value="NZ_FNDT01000006.1"/>
</dbReference>
<dbReference type="Proteomes" id="UP000199258">
    <property type="component" value="Unassembled WGS sequence"/>
</dbReference>